<gene>
    <name evidence="1" type="ORF">L1987_38864</name>
</gene>
<evidence type="ECO:0000313" key="1">
    <source>
        <dbReference type="EMBL" id="KAI3796199.1"/>
    </source>
</evidence>
<dbReference type="Proteomes" id="UP001056120">
    <property type="component" value="Linkage Group LG12"/>
</dbReference>
<sequence length="246" mass="27583">MSTSESNECLESEEIDEDSILLSLSPPGKPQYPSNIISSPKDCSFYRNHNRDLNLNLSLDTSIVDNWNDGVTVALRIGQPQAASSVGDEGGGSSFTTNPNMSLAQYLIPTAAQIMVGPTQFSCTVCNKTFNRYNNMQETPSKGCKNNIDYPKSKPLKDFRTLQTHYKRKHSEKQFGCRKCGKPFAVKGDWRTHEKNCGKFWYCVCGADFKHKRSLKDHIHAFGNGHAPCYTSLDLGDNQENENLFH</sequence>
<accession>A0ACB9HK65</accession>
<proteinExistence type="predicted"/>
<reference evidence="1 2" key="2">
    <citation type="journal article" date="2022" name="Mol. Ecol. Resour.">
        <title>The genomes of chicory, endive, great burdock and yacon provide insights into Asteraceae paleo-polyploidization history and plant inulin production.</title>
        <authorList>
            <person name="Fan W."/>
            <person name="Wang S."/>
            <person name="Wang H."/>
            <person name="Wang A."/>
            <person name="Jiang F."/>
            <person name="Liu H."/>
            <person name="Zhao H."/>
            <person name="Xu D."/>
            <person name="Zhang Y."/>
        </authorList>
    </citation>
    <scope>NUCLEOTIDE SEQUENCE [LARGE SCALE GENOMIC DNA]</scope>
    <source>
        <strain evidence="2">cv. Yunnan</strain>
        <tissue evidence="1">Leaves</tissue>
    </source>
</reference>
<comment type="caution">
    <text evidence="1">The sequence shown here is derived from an EMBL/GenBank/DDBJ whole genome shotgun (WGS) entry which is preliminary data.</text>
</comment>
<name>A0ACB9HK65_9ASTR</name>
<evidence type="ECO:0000313" key="2">
    <source>
        <dbReference type="Proteomes" id="UP001056120"/>
    </source>
</evidence>
<protein>
    <submittedName>
        <fullName evidence="1">Uncharacterized protein</fullName>
    </submittedName>
</protein>
<organism evidence="1 2">
    <name type="scientific">Smallanthus sonchifolius</name>
    <dbReference type="NCBI Taxonomy" id="185202"/>
    <lineage>
        <taxon>Eukaryota</taxon>
        <taxon>Viridiplantae</taxon>
        <taxon>Streptophyta</taxon>
        <taxon>Embryophyta</taxon>
        <taxon>Tracheophyta</taxon>
        <taxon>Spermatophyta</taxon>
        <taxon>Magnoliopsida</taxon>
        <taxon>eudicotyledons</taxon>
        <taxon>Gunneridae</taxon>
        <taxon>Pentapetalae</taxon>
        <taxon>asterids</taxon>
        <taxon>campanulids</taxon>
        <taxon>Asterales</taxon>
        <taxon>Asteraceae</taxon>
        <taxon>Asteroideae</taxon>
        <taxon>Heliantheae alliance</taxon>
        <taxon>Millerieae</taxon>
        <taxon>Smallanthus</taxon>
    </lineage>
</organism>
<reference evidence="2" key="1">
    <citation type="journal article" date="2022" name="Mol. Ecol. Resour.">
        <title>The genomes of chicory, endive, great burdock and yacon provide insights into Asteraceae palaeo-polyploidization history and plant inulin production.</title>
        <authorList>
            <person name="Fan W."/>
            <person name="Wang S."/>
            <person name="Wang H."/>
            <person name="Wang A."/>
            <person name="Jiang F."/>
            <person name="Liu H."/>
            <person name="Zhao H."/>
            <person name="Xu D."/>
            <person name="Zhang Y."/>
        </authorList>
    </citation>
    <scope>NUCLEOTIDE SEQUENCE [LARGE SCALE GENOMIC DNA]</scope>
    <source>
        <strain evidence="2">cv. Yunnan</strain>
    </source>
</reference>
<keyword evidence="2" id="KW-1185">Reference proteome</keyword>
<dbReference type="EMBL" id="CM042029">
    <property type="protein sequence ID" value="KAI3796199.1"/>
    <property type="molecule type" value="Genomic_DNA"/>
</dbReference>